<name>A0A8T7M952_9CHLR</name>
<dbReference type="Pfam" id="PF13439">
    <property type="entry name" value="Glyco_transf_4"/>
    <property type="match status" value="1"/>
</dbReference>
<evidence type="ECO:0000259" key="2">
    <source>
        <dbReference type="Pfam" id="PF13439"/>
    </source>
</evidence>
<dbReference type="GO" id="GO:0016758">
    <property type="term" value="F:hexosyltransferase activity"/>
    <property type="evidence" value="ECO:0007669"/>
    <property type="project" value="TreeGrafter"/>
</dbReference>
<dbReference type="Proteomes" id="UP001431572">
    <property type="component" value="Chromosome 2"/>
</dbReference>
<evidence type="ECO:0000313" key="3">
    <source>
        <dbReference type="EMBL" id="NWJ48533.1"/>
    </source>
</evidence>
<dbReference type="InterPro" id="IPR001296">
    <property type="entry name" value="Glyco_trans_1"/>
</dbReference>
<dbReference type="RefSeq" id="WP_341470369.1">
    <property type="nucleotide sequence ID" value="NZ_CP128400.1"/>
</dbReference>
<evidence type="ECO:0000313" key="6">
    <source>
        <dbReference type="Proteomes" id="UP001431572"/>
    </source>
</evidence>
<dbReference type="PANTHER" id="PTHR45947">
    <property type="entry name" value="SULFOQUINOVOSYL TRANSFERASE SQD2"/>
    <property type="match status" value="1"/>
</dbReference>
<gene>
    <name evidence="3" type="ORF">HXX08_21965</name>
    <name evidence="4" type="ORF">OZ401_004077</name>
</gene>
<feature type="domain" description="Glycosyltransferase subfamily 4-like N-terminal" evidence="2">
    <location>
        <begin position="16"/>
        <end position="197"/>
    </location>
</feature>
<evidence type="ECO:0000313" key="5">
    <source>
        <dbReference type="Proteomes" id="UP000521676"/>
    </source>
</evidence>
<feature type="domain" description="Glycosyl transferase family 1" evidence="1">
    <location>
        <begin position="209"/>
        <end position="372"/>
    </location>
</feature>
<proteinExistence type="predicted"/>
<reference evidence="3 5" key="1">
    <citation type="submission" date="2020-06" db="EMBL/GenBank/DDBJ databases">
        <title>Anoxygenic phototrophic Chloroflexota member uses a Type I reaction center.</title>
        <authorList>
            <person name="Tsuji J.M."/>
            <person name="Shaw N.A."/>
            <person name="Nagashima S."/>
            <person name="Venkiteswaran J."/>
            <person name="Schiff S.L."/>
            <person name="Hanada S."/>
            <person name="Tank M."/>
            <person name="Neufeld J.D."/>
        </authorList>
    </citation>
    <scope>NUCLEOTIDE SEQUENCE [LARGE SCALE GENOMIC DNA]</scope>
    <source>
        <strain evidence="3">L227-S17</strain>
    </source>
</reference>
<dbReference type="Gene3D" id="3.40.50.2000">
    <property type="entry name" value="Glycogen Phosphorylase B"/>
    <property type="match status" value="2"/>
</dbReference>
<dbReference type="InterPro" id="IPR050194">
    <property type="entry name" value="Glycosyltransferase_grp1"/>
</dbReference>
<organism evidence="3 5">
    <name type="scientific">Candidatus Chlorohelix allophototropha</name>
    <dbReference type="NCBI Taxonomy" id="3003348"/>
    <lineage>
        <taxon>Bacteria</taxon>
        <taxon>Bacillati</taxon>
        <taxon>Chloroflexota</taxon>
        <taxon>Chloroflexia</taxon>
        <taxon>Candidatus Chloroheliales</taxon>
        <taxon>Candidatus Chloroheliaceae</taxon>
        <taxon>Candidatus Chlorohelix</taxon>
    </lineage>
</organism>
<evidence type="ECO:0000313" key="4">
    <source>
        <dbReference type="EMBL" id="WJW68465.1"/>
    </source>
</evidence>
<sequence>MIIAHLARVCYPFHPFGGLEQHVYRLTQELARLGHTVHLFTQPPDPFYFQQEAVRWRGEVIHHYLPYQTIKLLRRNSIPDRLVNYPLFSLRLAREVRHFTPAPDVIHAHGLAAFGVAMQPLPGVPLVLNPHGMEEFKNVSRLKQGAYAPFRAMLRTAAQRSAAIIATDRALIPEVSRYLKAPDSKTRLIPNAVDLEEIDAKLASAKPVTQPADTRLILSVGRLEQNKGFDIGLQALSQISTAQAWRWVLVGEGSQREALESQAARLGLKERVYFAGKITDEELYGYYRRADIFLHPTLYEGSSLVTLEALACGIPVVASATGGIPDKVFETGEFENGRLASPGDATALATHLATLLEMETGKRHELGQNGRRLVQQRFSWEAAGKATVNLYKEFFLIK</sequence>
<dbReference type="AlphaFoldDB" id="A0A8T7M952"/>
<dbReference type="Pfam" id="PF00534">
    <property type="entry name" value="Glycos_transf_1"/>
    <property type="match status" value="1"/>
</dbReference>
<dbReference type="SUPFAM" id="SSF53756">
    <property type="entry name" value="UDP-Glycosyltransferase/glycogen phosphorylase"/>
    <property type="match status" value="1"/>
</dbReference>
<reference evidence="4" key="2">
    <citation type="journal article" date="2024" name="Nature">
        <title>Anoxygenic phototroph of the Chloroflexota uses a type I reaction centre.</title>
        <authorList>
            <person name="Tsuji J.M."/>
            <person name="Shaw N.A."/>
            <person name="Nagashima S."/>
            <person name="Venkiteswaran J.J."/>
            <person name="Schiff S.L."/>
            <person name="Watanabe T."/>
            <person name="Fukui M."/>
            <person name="Hanada S."/>
            <person name="Tank M."/>
            <person name="Neufeld J.D."/>
        </authorList>
    </citation>
    <scope>NUCLEOTIDE SEQUENCE</scope>
    <source>
        <strain evidence="4">L227-S17</strain>
    </source>
</reference>
<evidence type="ECO:0000259" key="1">
    <source>
        <dbReference type="Pfam" id="PF00534"/>
    </source>
</evidence>
<protein>
    <submittedName>
        <fullName evidence="3">Glycosyltransferase family 4 protein</fullName>
    </submittedName>
</protein>
<keyword evidence="6" id="KW-1185">Reference proteome</keyword>
<dbReference type="EMBL" id="CP128400">
    <property type="protein sequence ID" value="WJW68465.1"/>
    <property type="molecule type" value="Genomic_DNA"/>
</dbReference>
<dbReference type="EMBL" id="JACATZ010000003">
    <property type="protein sequence ID" value="NWJ48533.1"/>
    <property type="molecule type" value="Genomic_DNA"/>
</dbReference>
<dbReference type="PANTHER" id="PTHR45947:SF3">
    <property type="entry name" value="SULFOQUINOVOSYL TRANSFERASE SQD2"/>
    <property type="match status" value="1"/>
</dbReference>
<accession>A0A8T7M952</accession>
<dbReference type="InterPro" id="IPR028098">
    <property type="entry name" value="Glyco_trans_4-like_N"/>
</dbReference>
<dbReference type="CDD" id="cd03801">
    <property type="entry name" value="GT4_PimA-like"/>
    <property type="match status" value="1"/>
</dbReference>
<dbReference type="Proteomes" id="UP000521676">
    <property type="component" value="Unassembled WGS sequence"/>
</dbReference>